<gene>
    <name evidence="7" type="ORF">LFA_0643</name>
</gene>
<sequence length="384" mass="43807">MAKKKSISSNSSSAESNNEGAACPIRVKKQKEINLAVQGGGAHGAFAWGVIDRLLEDDRISIEGISGTSAGSLNAAVLAYGLLEGSERARERLENFWWDIAQAGVLYNPCKQFPWETFWYGEHHMDQCLGYQYFQTLTRWFSPYQLNPHDFNPLKDVLLKHVDFSRLQQCQVTKLFLSATNVRTGQVRVFHTDEITSDVVLASACLPYIFKAVEIDGEYYWDGGYTGNPALFPFFYYVENPDIMIIHVNPIERPSPPTQPSDIFNRINEISFNSALLREFRSIAFVHKLIDEDWLKDEYKNKLKYVFVHSISADTALQDLSTASKLSSDWNFLLRLRNRGMAKASEWLARNYDHIGVKSTLDLRYELTSDKRKKSALSSNEKTE</sequence>
<dbReference type="GO" id="GO:0016042">
    <property type="term" value="P:lipid catabolic process"/>
    <property type="evidence" value="ECO:0007669"/>
    <property type="project" value="UniProtKB-UniRule"/>
</dbReference>
<feature type="short sequence motif" description="DGA/G" evidence="4">
    <location>
        <begin position="222"/>
        <end position="224"/>
    </location>
</feature>
<organism evidence="7 8">
    <name type="scientific">Legionella fallonii LLAP-10</name>
    <dbReference type="NCBI Taxonomy" id="1212491"/>
    <lineage>
        <taxon>Bacteria</taxon>
        <taxon>Pseudomonadati</taxon>
        <taxon>Pseudomonadota</taxon>
        <taxon>Gammaproteobacteria</taxon>
        <taxon>Legionellales</taxon>
        <taxon>Legionellaceae</taxon>
        <taxon>Legionella</taxon>
    </lineage>
</organism>
<dbReference type="RefSeq" id="WP_084602099.1">
    <property type="nucleotide sequence ID" value="NZ_LN614827.1"/>
</dbReference>
<dbReference type="PANTHER" id="PTHR14226">
    <property type="entry name" value="NEUROPATHY TARGET ESTERASE/SWISS CHEESE D.MELANOGASTER"/>
    <property type="match status" value="1"/>
</dbReference>
<dbReference type="InterPro" id="IPR002641">
    <property type="entry name" value="PNPLA_dom"/>
</dbReference>
<keyword evidence="3 4" id="KW-0443">Lipid metabolism</keyword>
<keyword evidence="1 4" id="KW-0378">Hydrolase</keyword>
<dbReference type="Gene3D" id="3.40.1090.10">
    <property type="entry name" value="Cytosolic phospholipase A2 catalytic domain"/>
    <property type="match status" value="2"/>
</dbReference>
<feature type="compositionally biased region" description="Low complexity" evidence="5">
    <location>
        <begin position="7"/>
        <end position="19"/>
    </location>
</feature>
<feature type="active site" description="Proton acceptor" evidence="4">
    <location>
        <position position="222"/>
    </location>
</feature>
<dbReference type="InterPro" id="IPR050301">
    <property type="entry name" value="NTE"/>
</dbReference>
<protein>
    <submittedName>
        <fullName evidence="7">Esterase of the alpha-beta hydrolase superfamily, Patatin-like phospholipase domain protein</fullName>
    </submittedName>
</protein>
<reference evidence="8" key="1">
    <citation type="submission" date="2014-09" db="EMBL/GenBank/DDBJ databases">
        <authorList>
            <person name="Gomez-Valero L."/>
        </authorList>
    </citation>
    <scope>NUCLEOTIDE SEQUENCE [LARGE SCALE GENOMIC DNA]</scope>
    <source>
        <strain evidence="8">ATCC700992</strain>
    </source>
</reference>
<evidence type="ECO:0000256" key="3">
    <source>
        <dbReference type="ARBA" id="ARBA00023098"/>
    </source>
</evidence>
<dbReference type="STRING" id="1212491.LFA_0643"/>
<dbReference type="EMBL" id="LN614827">
    <property type="protein sequence ID" value="CEG56095.1"/>
    <property type="molecule type" value="Genomic_DNA"/>
</dbReference>
<dbReference type="PROSITE" id="PS51635">
    <property type="entry name" value="PNPLA"/>
    <property type="match status" value="1"/>
</dbReference>
<dbReference type="Pfam" id="PF01734">
    <property type="entry name" value="Patatin"/>
    <property type="match status" value="1"/>
</dbReference>
<dbReference type="AlphaFoldDB" id="A0A098G3N4"/>
<proteinExistence type="predicted"/>
<dbReference type="OrthoDB" id="9807112at2"/>
<evidence type="ECO:0000256" key="1">
    <source>
        <dbReference type="ARBA" id="ARBA00022801"/>
    </source>
</evidence>
<dbReference type="Proteomes" id="UP000032430">
    <property type="component" value="Chromosome I"/>
</dbReference>
<feature type="region of interest" description="Disordered" evidence="5">
    <location>
        <begin position="1"/>
        <end position="20"/>
    </location>
</feature>
<dbReference type="KEGG" id="lfa:LFA_0643"/>
<evidence type="ECO:0000256" key="4">
    <source>
        <dbReference type="PROSITE-ProRule" id="PRU01161"/>
    </source>
</evidence>
<evidence type="ECO:0000256" key="5">
    <source>
        <dbReference type="SAM" id="MobiDB-lite"/>
    </source>
</evidence>
<dbReference type="GO" id="GO:0016787">
    <property type="term" value="F:hydrolase activity"/>
    <property type="evidence" value="ECO:0007669"/>
    <property type="project" value="UniProtKB-UniRule"/>
</dbReference>
<dbReference type="SUPFAM" id="SSF52151">
    <property type="entry name" value="FabD/lysophospholipase-like"/>
    <property type="match status" value="1"/>
</dbReference>
<feature type="short sequence motif" description="GXSXG" evidence="4">
    <location>
        <begin position="67"/>
        <end position="71"/>
    </location>
</feature>
<name>A0A098G3N4_9GAMM</name>
<evidence type="ECO:0000259" key="6">
    <source>
        <dbReference type="PROSITE" id="PS51635"/>
    </source>
</evidence>
<evidence type="ECO:0000313" key="7">
    <source>
        <dbReference type="EMBL" id="CEG56095.1"/>
    </source>
</evidence>
<accession>A0A098G3N4</accession>
<feature type="short sequence motif" description="GXGXXG" evidence="4">
    <location>
        <begin position="39"/>
        <end position="44"/>
    </location>
</feature>
<feature type="active site" description="Nucleophile" evidence="4">
    <location>
        <position position="69"/>
    </location>
</feature>
<dbReference type="PANTHER" id="PTHR14226:SF78">
    <property type="entry name" value="SLR0060 PROTEIN"/>
    <property type="match status" value="1"/>
</dbReference>
<dbReference type="HOGENOM" id="CLU_040292_0_0_6"/>
<evidence type="ECO:0000256" key="2">
    <source>
        <dbReference type="ARBA" id="ARBA00022963"/>
    </source>
</evidence>
<evidence type="ECO:0000313" key="8">
    <source>
        <dbReference type="Proteomes" id="UP000032430"/>
    </source>
</evidence>
<keyword evidence="8" id="KW-1185">Reference proteome</keyword>
<keyword evidence="2 4" id="KW-0442">Lipid degradation</keyword>
<dbReference type="InterPro" id="IPR016035">
    <property type="entry name" value="Acyl_Trfase/lysoPLipase"/>
</dbReference>
<feature type="domain" description="PNPLA" evidence="6">
    <location>
        <begin position="35"/>
        <end position="235"/>
    </location>
</feature>